<feature type="domain" description="PB1" evidence="1">
    <location>
        <begin position="35"/>
        <end position="85"/>
    </location>
</feature>
<protein>
    <recommendedName>
        <fullName evidence="1">PB1 domain-containing protein</fullName>
    </recommendedName>
</protein>
<dbReference type="SUPFAM" id="SSF54277">
    <property type="entry name" value="CAD &amp; PB1 domains"/>
    <property type="match status" value="1"/>
</dbReference>
<evidence type="ECO:0000313" key="2">
    <source>
        <dbReference type="EMBL" id="WMV55558.1"/>
    </source>
</evidence>
<organism evidence="2 3">
    <name type="scientific">Solanum verrucosum</name>
    <dbReference type="NCBI Taxonomy" id="315347"/>
    <lineage>
        <taxon>Eukaryota</taxon>
        <taxon>Viridiplantae</taxon>
        <taxon>Streptophyta</taxon>
        <taxon>Embryophyta</taxon>
        <taxon>Tracheophyta</taxon>
        <taxon>Spermatophyta</taxon>
        <taxon>Magnoliopsida</taxon>
        <taxon>eudicotyledons</taxon>
        <taxon>Gunneridae</taxon>
        <taxon>Pentapetalae</taxon>
        <taxon>asterids</taxon>
        <taxon>lamiids</taxon>
        <taxon>Solanales</taxon>
        <taxon>Solanaceae</taxon>
        <taxon>Solanoideae</taxon>
        <taxon>Solaneae</taxon>
        <taxon>Solanum</taxon>
    </lineage>
</organism>
<accession>A0AAF0V2H3</accession>
<dbReference type="Proteomes" id="UP001234989">
    <property type="component" value="Chromosome 11"/>
</dbReference>
<keyword evidence="3" id="KW-1185">Reference proteome</keyword>
<dbReference type="EMBL" id="CP133622">
    <property type="protein sequence ID" value="WMV55558.1"/>
    <property type="molecule type" value="Genomic_DNA"/>
</dbReference>
<proteinExistence type="predicted"/>
<name>A0AAF0V2H3_SOLVR</name>
<sequence>MINNTYHIKTSRPTGQPYDSVMMTEEVTCGSNIIKFDLSPSLTRVELEGEVEMRLNILLQIFSIKYLNTDDDDWILIESDLDLRDGWYAFIKVIGKDYYEITGCPQLPSLVKDITAVLFFSDEGCPSLHFYYRNVI</sequence>
<dbReference type="Pfam" id="PF00564">
    <property type="entry name" value="PB1"/>
    <property type="match status" value="1"/>
</dbReference>
<dbReference type="InterPro" id="IPR000270">
    <property type="entry name" value="PB1_dom"/>
</dbReference>
<dbReference type="AlphaFoldDB" id="A0AAF0V2H3"/>
<evidence type="ECO:0000259" key="1">
    <source>
        <dbReference type="Pfam" id="PF00564"/>
    </source>
</evidence>
<gene>
    <name evidence="2" type="ORF">MTR67_048943</name>
</gene>
<evidence type="ECO:0000313" key="3">
    <source>
        <dbReference type="Proteomes" id="UP001234989"/>
    </source>
</evidence>
<reference evidence="2" key="1">
    <citation type="submission" date="2023-08" db="EMBL/GenBank/DDBJ databases">
        <title>A de novo genome assembly of Solanum verrucosum Schlechtendal, a Mexican diploid species geographically isolated from the other diploid A-genome species in potato relatives.</title>
        <authorList>
            <person name="Hosaka K."/>
        </authorList>
    </citation>
    <scope>NUCLEOTIDE SEQUENCE</scope>
    <source>
        <tissue evidence="2">Young leaves</tissue>
    </source>
</reference>